<evidence type="ECO:0000313" key="2">
    <source>
        <dbReference type="EMBL" id="KAF7374447.1"/>
    </source>
</evidence>
<feature type="region of interest" description="Disordered" evidence="1">
    <location>
        <begin position="1"/>
        <end position="106"/>
    </location>
</feature>
<feature type="region of interest" description="Disordered" evidence="1">
    <location>
        <begin position="374"/>
        <end position="417"/>
    </location>
</feature>
<organism evidence="2 3">
    <name type="scientific">Mycena sanguinolenta</name>
    <dbReference type="NCBI Taxonomy" id="230812"/>
    <lineage>
        <taxon>Eukaryota</taxon>
        <taxon>Fungi</taxon>
        <taxon>Dikarya</taxon>
        <taxon>Basidiomycota</taxon>
        <taxon>Agaricomycotina</taxon>
        <taxon>Agaricomycetes</taxon>
        <taxon>Agaricomycetidae</taxon>
        <taxon>Agaricales</taxon>
        <taxon>Marasmiineae</taxon>
        <taxon>Mycenaceae</taxon>
        <taxon>Mycena</taxon>
    </lineage>
</organism>
<dbReference type="EMBL" id="JACAZH010000002">
    <property type="protein sequence ID" value="KAF7374447.1"/>
    <property type="molecule type" value="Genomic_DNA"/>
</dbReference>
<dbReference type="Proteomes" id="UP000623467">
    <property type="component" value="Unassembled WGS sequence"/>
</dbReference>
<feature type="compositionally biased region" description="Polar residues" evidence="1">
    <location>
        <begin position="45"/>
        <end position="68"/>
    </location>
</feature>
<feature type="compositionally biased region" description="Polar residues" evidence="1">
    <location>
        <begin position="381"/>
        <end position="398"/>
    </location>
</feature>
<keyword evidence="3" id="KW-1185">Reference proteome</keyword>
<feature type="compositionally biased region" description="Gly residues" evidence="1">
    <location>
        <begin position="1"/>
        <end position="18"/>
    </location>
</feature>
<protein>
    <submittedName>
        <fullName evidence="2">Pleiotropic drug resistance ABC transporter protein</fullName>
    </submittedName>
</protein>
<sequence length="1123" mass="119345">MGSGSSRIGGTGGHGGGAHFTVNYNSCSNAGPPASSPLSAPGTPDASSQLSAAGTSDSTPLLSQHNAHSNAGPPASSPLSAAGTPDTSSPLSAPGTPDNPAIPPESETYYNEMLRQGRGTPLFVPGPPTNLPAEYQERGVAIGDVGRITTDGSFDFFFNIYLPRSHPINAYVPEDFVPLSLYDQIDVIPLDFDPGNFVSSRTVTRIEVDDKCLKFPGRGFLFSCEQPTGAVLTLPHGTHQRKLHNLVEMQQYAAKYAEGWYKYVNGRRGRRLVNGGLYLITGWEKAKSWGIAYFRDVSSLRKEFKLSFRPTANAADGYKYRWNGDHCHRRQADAPLVNGIPLNQTTFIHTFTISVNERVWEELFGIKVSEGLDSSAVPDKSSGSSVPHRSQGSSSRRSFTGGDAYNGGRQATTLAPGDGIVTDTFPILQITHPSQIIHERILREARQARVVITHDDAWCDVFKEDGTRTSRQTPSELQQAIFDRFEIVEVDDAVSLRAKSNPATSRDAATMTREKLRPIQHPHQLAWLPSPLPAVASPQLSPSGMEATRTPHDVAGGNGERGGVLGPSLVQNSPLDNAPALNLISCLSQIIHEHIFHEAPQATVVITHGDDWLDVFQDVFDTASRLQQAIFDHFKIVQEDGAAFLREKSTPATSRDAATMTGEKLRPIQHAHQLAPNTAHDDAWRDVYEEDGTRTSGQIPSELQQAMFNRFEILEEDGWSFRVDIVYPNLIPPNAGLPGPPPAVAASPQLSPSGMEAAQTPHDGAGGNSGGDGGQGGSGGHRLGPSFGDMQFVVQNPQLESSHPLAVNTGPPGPSQAVAASPQLFPSGTEATRTPHDGAGDNGGGGGVLDPMQFSSVNIYGGAGGNGGGGGEQGGPGGPGLGPSVHFVIPNPPLLDNAHQLTATSGPPGSSRAVAPSSQLFPSGMGATRTLYGGNGGAGGVQGGAEGIGEGPSFHANTYMMTHNFHAGPPGLSQAMAAIPQLLVSATQAVYSDSQNYCSQLLRQGRGFPLFVPEPPLNRPAEWRTRGVAIGDVGRVTPEGSFDFFFNIYLPATDPINANVPEDFVPLSPYDPSDVVHHDFEPGNFVSSPSVTEISTEFPKKSSFTGFLVEILFSIVEGPPELF</sequence>
<accession>A0A8H6ZBA5</accession>
<feature type="region of interest" description="Disordered" evidence="1">
    <location>
        <begin position="738"/>
        <end position="788"/>
    </location>
</feature>
<name>A0A8H6ZBA5_9AGAR</name>
<reference evidence="2" key="1">
    <citation type="submission" date="2020-05" db="EMBL/GenBank/DDBJ databases">
        <title>Mycena genomes resolve the evolution of fungal bioluminescence.</title>
        <authorList>
            <person name="Tsai I.J."/>
        </authorList>
    </citation>
    <scope>NUCLEOTIDE SEQUENCE</scope>
    <source>
        <strain evidence="2">160909Yilan</strain>
    </source>
</reference>
<dbReference type="AlphaFoldDB" id="A0A8H6ZBA5"/>
<gene>
    <name evidence="2" type="ORF">MSAN_00328800</name>
</gene>
<feature type="region of interest" description="Disordered" evidence="1">
    <location>
        <begin position="897"/>
        <end position="917"/>
    </location>
</feature>
<feature type="region of interest" description="Disordered" evidence="1">
    <location>
        <begin position="802"/>
        <end position="821"/>
    </location>
</feature>
<feature type="compositionally biased region" description="Gly residues" evidence="1">
    <location>
        <begin position="861"/>
        <end position="881"/>
    </location>
</feature>
<feature type="compositionally biased region" description="Low complexity" evidence="1">
    <location>
        <begin position="69"/>
        <end position="85"/>
    </location>
</feature>
<comment type="caution">
    <text evidence="2">The sequence shown here is derived from an EMBL/GenBank/DDBJ whole genome shotgun (WGS) entry which is preliminary data.</text>
</comment>
<feature type="region of interest" description="Disordered" evidence="1">
    <location>
        <begin position="826"/>
        <end position="884"/>
    </location>
</feature>
<evidence type="ECO:0000256" key="1">
    <source>
        <dbReference type="SAM" id="MobiDB-lite"/>
    </source>
</evidence>
<feature type="compositionally biased region" description="Low complexity" evidence="1">
    <location>
        <begin position="30"/>
        <end position="44"/>
    </location>
</feature>
<feature type="compositionally biased region" description="Gly residues" evidence="1">
    <location>
        <begin position="764"/>
        <end position="782"/>
    </location>
</feature>
<evidence type="ECO:0000313" key="3">
    <source>
        <dbReference type="Proteomes" id="UP000623467"/>
    </source>
</evidence>
<proteinExistence type="predicted"/>
<feature type="compositionally biased region" description="Polar residues" evidence="1">
    <location>
        <begin position="899"/>
        <end position="908"/>
    </location>
</feature>